<keyword evidence="1" id="KW-1133">Transmembrane helix</keyword>
<dbReference type="EMBL" id="JAACJJ010000014">
    <property type="protein sequence ID" value="KAF5327229.1"/>
    <property type="molecule type" value="Genomic_DNA"/>
</dbReference>
<reference evidence="2 3" key="1">
    <citation type="journal article" date="2020" name="ISME J.">
        <title>Uncovering the hidden diversity of litter-decomposition mechanisms in mushroom-forming fungi.</title>
        <authorList>
            <person name="Floudas D."/>
            <person name="Bentzer J."/>
            <person name="Ahren D."/>
            <person name="Johansson T."/>
            <person name="Persson P."/>
            <person name="Tunlid A."/>
        </authorList>
    </citation>
    <scope>NUCLEOTIDE SEQUENCE [LARGE SCALE GENOMIC DNA]</scope>
    <source>
        <strain evidence="2 3">CBS 101986</strain>
    </source>
</reference>
<organism evidence="2 3">
    <name type="scientific">Psilocybe cf. subviscida</name>
    <dbReference type="NCBI Taxonomy" id="2480587"/>
    <lineage>
        <taxon>Eukaryota</taxon>
        <taxon>Fungi</taxon>
        <taxon>Dikarya</taxon>
        <taxon>Basidiomycota</taxon>
        <taxon>Agaricomycotina</taxon>
        <taxon>Agaricomycetes</taxon>
        <taxon>Agaricomycetidae</taxon>
        <taxon>Agaricales</taxon>
        <taxon>Agaricineae</taxon>
        <taxon>Strophariaceae</taxon>
        <taxon>Psilocybe</taxon>
    </lineage>
</organism>
<dbReference type="OrthoDB" id="5340910at2759"/>
<keyword evidence="1" id="KW-0472">Membrane</keyword>
<dbReference type="AlphaFoldDB" id="A0A8H5BPM7"/>
<evidence type="ECO:0000313" key="2">
    <source>
        <dbReference type="EMBL" id="KAF5327229.1"/>
    </source>
</evidence>
<comment type="caution">
    <text evidence="2">The sequence shown here is derived from an EMBL/GenBank/DDBJ whole genome shotgun (WGS) entry which is preliminary data.</text>
</comment>
<sequence length="301" mass="32981">MPSIHVLRRSQPDESGSLSNPIYLAGLIVALVILAVVGGWLGLRYYRKRQAAKRESQMGAAFLNVKGLIRESESFDEKDGSLQRSFTQSRGGFSRENMDSTIVLPEKARVHVSAPREEIIAQYRQSGVFPKPFNFALAASGAASPRASMLEPPSKSHSRSSSFMSFMSQGQNRFSVMSTTSSFDPTTTTGTLRKVRQTADPILPDELLVRLGEHLTVVQSFDDGWCLVGRENASLITNAKSLFKPATESDVELGVVPAWCFLKSVKGLRAERPIRSSSLGITVNLDAPASSRHELASWSNF</sequence>
<keyword evidence="1" id="KW-0812">Transmembrane</keyword>
<proteinExistence type="predicted"/>
<protein>
    <recommendedName>
        <fullName evidence="4">SH3 domain-containing protein</fullName>
    </recommendedName>
</protein>
<name>A0A8H5BPM7_9AGAR</name>
<feature type="transmembrane region" description="Helical" evidence="1">
    <location>
        <begin position="22"/>
        <end position="43"/>
    </location>
</feature>
<keyword evidence="3" id="KW-1185">Reference proteome</keyword>
<evidence type="ECO:0000256" key="1">
    <source>
        <dbReference type="SAM" id="Phobius"/>
    </source>
</evidence>
<evidence type="ECO:0008006" key="4">
    <source>
        <dbReference type="Google" id="ProtNLM"/>
    </source>
</evidence>
<gene>
    <name evidence="2" type="ORF">D9619_004913</name>
</gene>
<evidence type="ECO:0000313" key="3">
    <source>
        <dbReference type="Proteomes" id="UP000567179"/>
    </source>
</evidence>
<accession>A0A8H5BPM7</accession>
<dbReference type="Proteomes" id="UP000567179">
    <property type="component" value="Unassembled WGS sequence"/>
</dbReference>